<protein>
    <recommendedName>
        <fullName evidence="5">Peroxin 20</fullName>
    </recommendedName>
</protein>
<evidence type="ECO:0000313" key="3">
    <source>
        <dbReference type="EMBL" id="KAK8240298.1"/>
    </source>
</evidence>
<dbReference type="EMBL" id="JBBWRZ010000003">
    <property type="protein sequence ID" value="KAK8240298.1"/>
    <property type="molecule type" value="Genomic_DNA"/>
</dbReference>
<evidence type="ECO:0000256" key="2">
    <source>
        <dbReference type="SAM" id="MobiDB-lite"/>
    </source>
</evidence>
<keyword evidence="1" id="KW-0175">Coiled coil</keyword>
<comment type="caution">
    <text evidence="3">The sequence shown here is derived from an EMBL/GenBank/DDBJ whole genome shotgun (WGS) entry which is preliminary data.</text>
</comment>
<evidence type="ECO:0000256" key="1">
    <source>
        <dbReference type="SAM" id="Coils"/>
    </source>
</evidence>
<proteinExistence type="predicted"/>
<gene>
    <name evidence="3" type="ORF">HDK90DRAFT_479361</name>
</gene>
<feature type="compositionally biased region" description="Polar residues" evidence="2">
    <location>
        <begin position="126"/>
        <end position="139"/>
    </location>
</feature>
<organism evidence="3 4">
    <name type="scientific">Phyllosticta capitalensis</name>
    <dbReference type="NCBI Taxonomy" id="121624"/>
    <lineage>
        <taxon>Eukaryota</taxon>
        <taxon>Fungi</taxon>
        <taxon>Dikarya</taxon>
        <taxon>Ascomycota</taxon>
        <taxon>Pezizomycotina</taxon>
        <taxon>Dothideomycetes</taxon>
        <taxon>Dothideomycetes incertae sedis</taxon>
        <taxon>Botryosphaeriales</taxon>
        <taxon>Phyllostictaceae</taxon>
        <taxon>Phyllosticta</taxon>
    </lineage>
</organism>
<feature type="region of interest" description="Disordered" evidence="2">
    <location>
        <begin position="164"/>
        <end position="184"/>
    </location>
</feature>
<feature type="compositionally biased region" description="Basic and acidic residues" evidence="2">
    <location>
        <begin position="220"/>
        <end position="231"/>
    </location>
</feature>
<reference evidence="3 4" key="1">
    <citation type="submission" date="2024-04" db="EMBL/GenBank/DDBJ databases">
        <title>Phyllosticta paracitricarpa is synonymous to the EU quarantine fungus P. citricarpa based on phylogenomic analyses.</title>
        <authorList>
            <consortium name="Lawrence Berkeley National Laboratory"/>
            <person name="Van Ingen-Buijs V.A."/>
            <person name="Van Westerhoven A.C."/>
            <person name="Haridas S."/>
            <person name="Skiadas P."/>
            <person name="Martin F."/>
            <person name="Groenewald J.Z."/>
            <person name="Crous P.W."/>
            <person name="Seidl M.F."/>
        </authorList>
    </citation>
    <scope>NUCLEOTIDE SEQUENCE [LARGE SCALE GENOMIC DNA]</scope>
    <source>
        <strain evidence="3 4">CBS 123374</strain>
    </source>
</reference>
<dbReference type="Proteomes" id="UP001492380">
    <property type="component" value="Unassembled WGS sequence"/>
</dbReference>
<feature type="region of interest" description="Disordered" evidence="2">
    <location>
        <begin position="107"/>
        <end position="139"/>
    </location>
</feature>
<evidence type="ECO:0000313" key="4">
    <source>
        <dbReference type="Proteomes" id="UP001492380"/>
    </source>
</evidence>
<sequence>MSDALCGPSNALQNFQKHSSVDRTLQQDRLVSRPTLAQDFRSSSAQNAGILDPEFEAFQAGRPQDGMHLPPQPNLTGPPGFPDWAADFQRLHVSSPPAPMTSPQYRFQPPASHNHSASWSGDFLRQQPQGPSMMPTSHTSNTSMYAGAPILGWANGSLQQQQPFASAHASLGSTAGQQHDRLQTAQHDAAFERAFEQAHADMLNAEQAHQSSEQAGLSRESQDAQARDALERAQTSEQVALGGGSVDVAQPLDSTANSTIHNEDGLTEATAIRIDADVEESADFQAWWRQREAQARQMSATQANIRQEEARQAEARRAEAIQPEVQEQQHVPNQEDEELARTAGQLLDSVAHDTSQKFQQSNFLALMRKLRDHEVRVEGDKVVEVSTSPIPLIPPFAFDGYVGWMQEQAKQLLSVRHHHHHYAETSDVTCKVFGCSE</sequence>
<feature type="region of interest" description="Disordered" evidence="2">
    <location>
        <begin position="205"/>
        <end position="247"/>
    </location>
</feature>
<accession>A0ABR1YVS0</accession>
<name>A0ABR1YVS0_9PEZI</name>
<evidence type="ECO:0008006" key="5">
    <source>
        <dbReference type="Google" id="ProtNLM"/>
    </source>
</evidence>
<feature type="coiled-coil region" evidence="1">
    <location>
        <begin position="291"/>
        <end position="318"/>
    </location>
</feature>
<feature type="compositionally biased region" description="Polar residues" evidence="2">
    <location>
        <begin position="107"/>
        <end position="119"/>
    </location>
</feature>
<keyword evidence="4" id="KW-1185">Reference proteome</keyword>